<dbReference type="Gene3D" id="2.60.200.40">
    <property type="match status" value="1"/>
</dbReference>
<feature type="domain" description="DAGKc" evidence="2">
    <location>
        <begin position="130"/>
        <end position="256"/>
    </location>
</feature>
<comment type="caution">
    <text evidence="3">The sequence shown here is derived from an EMBL/GenBank/DDBJ whole genome shotgun (WGS) entry which is preliminary data.</text>
</comment>
<reference evidence="4" key="1">
    <citation type="journal article" date="2019" name="Int. J. Syst. Evol. Microbiol.">
        <title>The Global Catalogue of Microorganisms (GCM) 10K type strain sequencing project: providing services to taxonomists for standard genome sequencing and annotation.</title>
        <authorList>
            <consortium name="The Broad Institute Genomics Platform"/>
            <consortium name="The Broad Institute Genome Sequencing Center for Infectious Disease"/>
            <person name="Wu L."/>
            <person name="Ma J."/>
        </authorList>
    </citation>
    <scope>NUCLEOTIDE SEQUENCE [LARGE SCALE GENOMIC DNA]</scope>
    <source>
        <strain evidence="4">CCM 7043</strain>
    </source>
</reference>
<keyword evidence="3" id="KW-0808">Transferase</keyword>
<dbReference type="Proteomes" id="UP001597114">
    <property type="component" value="Unassembled WGS sequence"/>
</dbReference>
<dbReference type="RefSeq" id="WP_344724616.1">
    <property type="nucleotide sequence ID" value="NZ_BAAAUS010000027.1"/>
</dbReference>
<dbReference type="EC" id="2.7.1.-" evidence="3"/>
<dbReference type="GO" id="GO:0016301">
    <property type="term" value="F:kinase activity"/>
    <property type="evidence" value="ECO:0007669"/>
    <property type="project" value="UniProtKB-KW"/>
</dbReference>
<evidence type="ECO:0000256" key="1">
    <source>
        <dbReference type="SAM" id="Phobius"/>
    </source>
</evidence>
<feature type="transmembrane region" description="Helical" evidence="1">
    <location>
        <begin position="21"/>
        <end position="41"/>
    </location>
</feature>
<accession>A0ABW4EMI4</accession>
<proteinExistence type="predicted"/>
<dbReference type="PROSITE" id="PS50146">
    <property type="entry name" value="DAGK"/>
    <property type="match status" value="1"/>
</dbReference>
<keyword evidence="1" id="KW-1133">Transmembrane helix</keyword>
<evidence type="ECO:0000313" key="4">
    <source>
        <dbReference type="Proteomes" id="UP001597114"/>
    </source>
</evidence>
<evidence type="ECO:0000259" key="2">
    <source>
        <dbReference type="PROSITE" id="PS50146"/>
    </source>
</evidence>
<sequence length="460" mass="47739">MQIGKAGRTPAAPPDLRRRAAAALALGALLAALLVVIVHILQNPGRVLLALALVVIAVVAGWTALVNRGWRRIAAAAAGVLALAGIVVLLIGSVVEVAVLIGLVILSTVSARVALGRDLAPVRKGARSVGPSRHGVLLMNPWSGGGKVKHFALEDEALRRGIRPVVLHHGDDLRALAEQAVADGADVIGMAGGDGSQALVADVARQHDVGFVCVPAGTRNHFALDLGLDREDVVAALDAYDTAVEWRVDLAMLGERVFVNNASLGVYATVVQSDAYRDAKLATTAQLLPELLGPNAQRFDLRFTGPDGADTRSADIVLVSNGVYRLDRLAGFGTRERLDAGVLGIVSMTVDRARDVPGLIAAEATGRIADFRGYNEWTVPEFVVRSGDELVNVGVDGEALALPPPLVFRTLPGALRVRTPLHAPGASPAAVAAPGVWGATTALTRVLAGRPAGRPAPTGA</sequence>
<keyword evidence="1" id="KW-0812">Transmembrane</keyword>
<name>A0ABW4EMI4_9PSEU</name>
<dbReference type="Pfam" id="PF00781">
    <property type="entry name" value="DAGK_cat"/>
    <property type="match status" value="1"/>
</dbReference>
<protein>
    <submittedName>
        <fullName evidence="3">Diacylglycerol/lipid kinase family protein</fullName>
        <ecNumber evidence="3">2.7.1.-</ecNumber>
    </submittedName>
</protein>
<keyword evidence="4" id="KW-1185">Reference proteome</keyword>
<gene>
    <name evidence="3" type="ORF">ACFSJD_00120</name>
</gene>
<feature type="transmembrane region" description="Helical" evidence="1">
    <location>
        <begin position="47"/>
        <end position="66"/>
    </location>
</feature>
<dbReference type="SUPFAM" id="SSF111331">
    <property type="entry name" value="NAD kinase/diacylglycerol kinase-like"/>
    <property type="match status" value="1"/>
</dbReference>
<organism evidence="3 4">
    <name type="scientific">Pseudonocardia yunnanensis</name>
    <dbReference type="NCBI Taxonomy" id="58107"/>
    <lineage>
        <taxon>Bacteria</taxon>
        <taxon>Bacillati</taxon>
        <taxon>Actinomycetota</taxon>
        <taxon>Actinomycetes</taxon>
        <taxon>Pseudonocardiales</taxon>
        <taxon>Pseudonocardiaceae</taxon>
        <taxon>Pseudonocardia</taxon>
    </lineage>
</organism>
<dbReference type="InterPro" id="IPR016064">
    <property type="entry name" value="NAD/diacylglycerol_kinase_sf"/>
</dbReference>
<evidence type="ECO:0000313" key="3">
    <source>
        <dbReference type="EMBL" id="MFD1515868.1"/>
    </source>
</evidence>
<keyword evidence="3" id="KW-0418">Kinase</keyword>
<feature type="transmembrane region" description="Helical" evidence="1">
    <location>
        <begin position="73"/>
        <end position="91"/>
    </location>
</feature>
<dbReference type="InterPro" id="IPR001206">
    <property type="entry name" value="Diacylglycerol_kinase_cat_dom"/>
</dbReference>
<keyword evidence="1" id="KW-0472">Membrane</keyword>
<dbReference type="EMBL" id="JBHUCO010000001">
    <property type="protein sequence ID" value="MFD1515868.1"/>
    <property type="molecule type" value="Genomic_DNA"/>
</dbReference>
<dbReference type="InterPro" id="IPR017438">
    <property type="entry name" value="ATP-NAD_kinase_N"/>
</dbReference>
<dbReference type="Gene3D" id="3.40.50.10330">
    <property type="entry name" value="Probable inorganic polyphosphate/atp-NAD kinase, domain 1"/>
    <property type="match status" value="1"/>
</dbReference>